<dbReference type="STRING" id="361041.VW35_16280"/>
<gene>
    <name evidence="9" type="ORF">VW35_16280</name>
</gene>
<accession>A0A0F5L3Z8</accession>
<comment type="pathway">
    <text evidence="2">Carbohydrate acid metabolism; 2-dehydro-3-deoxy-D-gluconate degradation; D-glyceraldehyde 3-phosphate and pyruvate from 2-dehydro-3-deoxy-D-gluconate: step 2/2.</text>
</comment>
<evidence type="ECO:0000256" key="3">
    <source>
        <dbReference type="ARBA" id="ARBA00006906"/>
    </source>
</evidence>
<dbReference type="PROSITE" id="PS00159">
    <property type="entry name" value="ALDOLASE_KDPG_KHG_1"/>
    <property type="match status" value="1"/>
</dbReference>
<dbReference type="PANTHER" id="PTHR30246:SF1">
    <property type="entry name" value="2-DEHYDRO-3-DEOXY-6-PHOSPHOGALACTONATE ALDOLASE-RELATED"/>
    <property type="match status" value="1"/>
</dbReference>
<protein>
    <recommendedName>
        <fullName evidence="5">2-dehydro-3-deoxy-phosphogluconate aldolase</fullName>
        <ecNumber evidence="5">4.1.2.14</ecNumber>
    </recommendedName>
</protein>
<dbReference type="OrthoDB" id="9805177at2"/>
<dbReference type="PATRIC" id="fig|361041.3.peg.2654"/>
<evidence type="ECO:0000313" key="10">
    <source>
        <dbReference type="Proteomes" id="UP000033514"/>
    </source>
</evidence>
<dbReference type="InterPro" id="IPR031338">
    <property type="entry name" value="KDPG/KHG_AS_2"/>
</dbReference>
<dbReference type="PANTHER" id="PTHR30246">
    <property type="entry name" value="2-KETO-3-DEOXY-6-PHOSPHOGLUCONATE ALDOLASE"/>
    <property type="match status" value="1"/>
</dbReference>
<sequence length="213" mass="21823">MLMPQDATAIRSILSLAPVVPVIILDDVSQALPLAEALVAGGLPVLEVTLRTPNALKVMEEMAKVSGAIVGSGTVRNAAHMKSSVDAGCRFMVSPGASPRLLDAADDIAIPLLPGIGTPTEAMAAAERGYSFLKFFPAEALGGAPVLKAFASPLPDITFCPTGGIDVVKAKTYLSLPNVICVGGSWIMPADALASGDFARIEALAKEASALRA</sequence>
<evidence type="ECO:0000256" key="6">
    <source>
        <dbReference type="ARBA" id="ARBA00023239"/>
    </source>
</evidence>
<evidence type="ECO:0000256" key="5">
    <source>
        <dbReference type="ARBA" id="ARBA00013063"/>
    </source>
</evidence>
<dbReference type="SUPFAM" id="SSF51569">
    <property type="entry name" value="Aldolase"/>
    <property type="match status" value="1"/>
</dbReference>
<evidence type="ECO:0000256" key="8">
    <source>
        <dbReference type="ARBA" id="ARBA00023277"/>
    </source>
</evidence>
<comment type="similarity">
    <text evidence="3">Belongs to the KHG/KDPG aldolase family.</text>
</comment>
<dbReference type="PROSITE" id="PS00160">
    <property type="entry name" value="ALDOLASE_KDPG_KHG_2"/>
    <property type="match status" value="1"/>
</dbReference>
<evidence type="ECO:0000256" key="1">
    <source>
        <dbReference type="ARBA" id="ARBA00000654"/>
    </source>
</evidence>
<evidence type="ECO:0000256" key="2">
    <source>
        <dbReference type="ARBA" id="ARBA00004736"/>
    </source>
</evidence>
<dbReference type="GO" id="GO:0008675">
    <property type="term" value="F:2-dehydro-3-deoxy-phosphogluconate aldolase activity"/>
    <property type="evidence" value="ECO:0007669"/>
    <property type="project" value="UniProtKB-EC"/>
</dbReference>
<dbReference type="NCBIfam" id="NF004325">
    <property type="entry name" value="PRK05718.1"/>
    <property type="match status" value="1"/>
</dbReference>
<keyword evidence="6 9" id="KW-0456">Lyase</keyword>
<dbReference type="NCBIfam" id="TIGR01182">
    <property type="entry name" value="eda"/>
    <property type="match status" value="1"/>
</dbReference>
<evidence type="ECO:0000313" key="9">
    <source>
        <dbReference type="EMBL" id="KKB76939.1"/>
    </source>
</evidence>
<comment type="catalytic activity">
    <reaction evidence="1">
        <text>2-dehydro-3-deoxy-6-phospho-D-gluconate = D-glyceraldehyde 3-phosphate + pyruvate</text>
        <dbReference type="Rhea" id="RHEA:17089"/>
        <dbReference type="ChEBI" id="CHEBI:15361"/>
        <dbReference type="ChEBI" id="CHEBI:57569"/>
        <dbReference type="ChEBI" id="CHEBI:59776"/>
        <dbReference type="EC" id="4.1.2.14"/>
    </reaction>
</comment>
<evidence type="ECO:0000256" key="7">
    <source>
        <dbReference type="ARBA" id="ARBA00023270"/>
    </source>
</evidence>
<keyword evidence="7" id="KW-0704">Schiff base</keyword>
<dbReference type="InterPro" id="IPR031337">
    <property type="entry name" value="KDPG/KHG_AS_1"/>
</dbReference>
<dbReference type="Proteomes" id="UP000033514">
    <property type="component" value="Unassembled WGS sequence"/>
</dbReference>
<reference evidence="9 10" key="1">
    <citation type="submission" date="2015-03" db="EMBL/GenBank/DDBJ databases">
        <authorList>
            <person name="Hassan Y.I."/>
            <person name="Lepp D."/>
            <person name="Zhou T."/>
        </authorList>
    </citation>
    <scope>NUCLEOTIDE SEQUENCE [LARGE SCALE GENOMIC DNA]</scope>
    <source>
        <strain evidence="9 10">GH2-10</strain>
    </source>
</reference>
<proteinExistence type="inferred from homology"/>
<dbReference type="EC" id="4.1.2.14" evidence="5"/>
<dbReference type="AlphaFoldDB" id="A0A0F5L3Z8"/>
<dbReference type="Pfam" id="PF01081">
    <property type="entry name" value="Aldolase"/>
    <property type="match status" value="1"/>
</dbReference>
<name>A0A0F5L3Z8_9HYPH</name>
<dbReference type="InterPro" id="IPR013785">
    <property type="entry name" value="Aldolase_TIM"/>
</dbReference>
<organism evidence="9 10">
    <name type="scientific">Devosia soli</name>
    <dbReference type="NCBI Taxonomy" id="361041"/>
    <lineage>
        <taxon>Bacteria</taxon>
        <taxon>Pseudomonadati</taxon>
        <taxon>Pseudomonadota</taxon>
        <taxon>Alphaproteobacteria</taxon>
        <taxon>Hyphomicrobiales</taxon>
        <taxon>Devosiaceae</taxon>
        <taxon>Devosia</taxon>
    </lineage>
</organism>
<evidence type="ECO:0000256" key="4">
    <source>
        <dbReference type="ARBA" id="ARBA00011233"/>
    </source>
</evidence>
<keyword evidence="10" id="KW-1185">Reference proteome</keyword>
<comment type="subunit">
    <text evidence="4">Homotrimer.</text>
</comment>
<comment type="caution">
    <text evidence="9">The sequence shown here is derived from an EMBL/GenBank/DDBJ whole genome shotgun (WGS) entry which is preliminary data.</text>
</comment>
<dbReference type="Gene3D" id="3.20.20.70">
    <property type="entry name" value="Aldolase class I"/>
    <property type="match status" value="1"/>
</dbReference>
<keyword evidence="8" id="KW-0119">Carbohydrate metabolism</keyword>
<dbReference type="CDD" id="cd00452">
    <property type="entry name" value="KDPG_aldolase"/>
    <property type="match status" value="1"/>
</dbReference>
<dbReference type="InterPro" id="IPR000887">
    <property type="entry name" value="Aldlse_KDPG_KHG"/>
</dbReference>
<dbReference type="EMBL" id="LAJG01000035">
    <property type="protein sequence ID" value="KKB76939.1"/>
    <property type="molecule type" value="Genomic_DNA"/>
</dbReference>